<proteinExistence type="predicted"/>
<feature type="region of interest" description="Disordered" evidence="1">
    <location>
        <begin position="69"/>
        <end position="90"/>
    </location>
</feature>
<sequence length="90" mass="9820">MPYMGPDCFKTYPLRFAGYGLGLAEALSGSVTYPVVNGLRIMATGFIFAHTIYRPLQVGKVNYETTSGTEMNRKSLASPKSSSFTTSKHC</sequence>
<keyword evidence="3" id="KW-1185">Reference proteome</keyword>
<name>A0AAV4JAW4_9GAST</name>
<protein>
    <submittedName>
        <fullName evidence="2">Uncharacterized protein</fullName>
    </submittedName>
</protein>
<evidence type="ECO:0000313" key="3">
    <source>
        <dbReference type="Proteomes" id="UP000762676"/>
    </source>
</evidence>
<organism evidence="2 3">
    <name type="scientific">Elysia marginata</name>
    <dbReference type="NCBI Taxonomy" id="1093978"/>
    <lineage>
        <taxon>Eukaryota</taxon>
        <taxon>Metazoa</taxon>
        <taxon>Spiralia</taxon>
        <taxon>Lophotrochozoa</taxon>
        <taxon>Mollusca</taxon>
        <taxon>Gastropoda</taxon>
        <taxon>Heterobranchia</taxon>
        <taxon>Euthyneura</taxon>
        <taxon>Panpulmonata</taxon>
        <taxon>Sacoglossa</taxon>
        <taxon>Placobranchoidea</taxon>
        <taxon>Plakobranchidae</taxon>
        <taxon>Elysia</taxon>
    </lineage>
</organism>
<accession>A0AAV4JAW4</accession>
<gene>
    <name evidence="2" type="ORF">ElyMa_005008400</name>
</gene>
<feature type="compositionally biased region" description="Polar residues" evidence="1">
    <location>
        <begin position="78"/>
        <end position="90"/>
    </location>
</feature>
<dbReference type="EMBL" id="BMAT01010017">
    <property type="protein sequence ID" value="GFS18521.1"/>
    <property type="molecule type" value="Genomic_DNA"/>
</dbReference>
<dbReference type="AlphaFoldDB" id="A0AAV4JAW4"/>
<dbReference type="Proteomes" id="UP000762676">
    <property type="component" value="Unassembled WGS sequence"/>
</dbReference>
<reference evidence="2 3" key="1">
    <citation type="journal article" date="2021" name="Elife">
        <title>Chloroplast acquisition without the gene transfer in kleptoplastic sea slugs, Plakobranchus ocellatus.</title>
        <authorList>
            <person name="Maeda T."/>
            <person name="Takahashi S."/>
            <person name="Yoshida T."/>
            <person name="Shimamura S."/>
            <person name="Takaki Y."/>
            <person name="Nagai Y."/>
            <person name="Toyoda A."/>
            <person name="Suzuki Y."/>
            <person name="Arimoto A."/>
            <person name="Ishii H."/>
            <person name="Satoh N."/>
            <person name="Nishiyama T."/>
            <person name="Hasebe M."/>
            <person name="Maruyama T."/>
            <person name="Minagawa J."/>
            <person name="Obokata J."/>
            <person name="Shigenobu S."/>
        </authorList>
    </citation>
    <scope>NUCLEOTIDE SEQUENCE [LARGE SCALE GENOMIC DNA]</scope>
</reference>
<comment type="caution">
    <text evidence="2">The sequence shown here is derived from an EMBL/GenBank/DDBJ whole genome shotgun (WGS) entry which is preliminary data.</text>
</comment>
<evidence type="ECO:0000313" key="2">
    <source>
        <dbReference type="EMBL" id="GFS18521.1"/>
    </source>
</evidence>
<evidence type="ECO:0000256" key="1">
    <source>
        <dbReference type="SAM" id="MobiDB-lite"/>
    </source>
</evidence>